<feature type="compositionally biased region" description="Basic and acidic residues" evidence="1">
    <location>
        <begin position="408"/>
        <end position="417"/>
    </location>
</feature>
<evidence type="ECO:0000313" key="4">
    <source>
        <dbReference type="Proteomes" id="UP001209878"/>
    </source>
</evidence>
<keyword evidence="4" id="KW-1185">Reference proteome</keyword>
<feature type="domain" description="Ras-associating" evidence="2">
    <location>
        <begin position="36"/>
        <end position="114"/>
    </location>
</feature>
<sequence length="549" mass="62054">MDQFGYSGSGSGSGSSGDDFEIPVWFCSDEKWITGVTKRTTCDDVIYALLCQDGGDGGDGGCVSDDIGSYAVFERWRGVERPLTGRTKLLKVWRAWGMEGSSNGVRFYVRRLDERSALDSSCESIRPRRSARRHHHHNNDDRTQSSSSRHHRQRDFDSAARRRENEKTRAFHRLVQLVIEQEKDIQRQLEHMRDTDAQIEHFETKVHVARLAENGQNYVQDAYLRDVSDESATSGDELFPAVKAADIEAYLRICEHIINLEDCLSTEEGKIGDLSRQIQEQSLCEAKEGRVPAPSVVVTEPADDQLRLEMVRLRDELHRCMALSHEQSAQVDHVNRLFAEYDQQVEQRHALLDDLLWQVEMAEAADAQTSPEVGENREYDNGVTDETKDVSSGIESGSADSNELPDIDTPKMSDIKRSNSNRYNQHLQSQHEQYRQYDTYELPQKQQPELRRPPSWISPSGDYNDIGGKLAPSSTVSFESTVPETPITSTPGCYTTMVPYCTYNTYGTYDEQTDVVSANKLNASEDTNSDTGLSSMHSDEQITILETLV</sequence>
<dbReference type="EMBL" id="JAODUO010000138">
    <property type="protein sequence ID" value="KAK2188273.1"/>
    <property type="molecule type" value="Genomic_DNA"/>
</dbReference>
<dbReference type="GO" id="GO:0007165">
    <property type="term" value="P:signal transduction"/>
    <property type="evidence" value="ECO:0007669"/>
    <property type="project" value="InterPro"/>
</dbReference>
<accession>A0AAD9P508</accession>
<dbReference type="InterPro" id="IPR029071">
    <property type="entry name" value="Ubiquitin-like_domsf"/>
</dbReference>
<proteinExistence type="predicted"/>
<feature type="compositionally biased region" description="Polar residues" evidence="1">
    <location>
        <begin position="418"/>
        <end position="431"/>
    </location>
</feature>
<dbReference type="AlphaFoldDB" id="A0AAD9P508"/>
<evidence type="ECO:0000259" key="2">
    <source>
        <dbReference type="PROSITE" id="PS50200"/>
    </source>
</evidence>
<feature type="compositionally biased region" description="Basic residues" evidence="1">
    <location>
        <begin position="127"/>
        <end position="137"/>
    </location>
</feature>
<feature type="compositionally biased region" description="Basic and acidic residues" evidence="1">
    <location>
        <begin position="154"/>
        <end position="164"/>
    </location>
</feature>
<feature type="compositionally biased region" description="Basic and acidic residues" evidence="1">
    <location>
        <begin position="374"/>
        <end position="389"/>
    </location>
</feature>
<evidence type="ECO:0000256" key="1">
    <source>
        <dbReference type="SAM" id="MobiDB-lite"/>
    </source>
</evidence>
<dbReference type="PANTHER" id="PTHR15286">
    <property type="entry name" value="RAS-ASSOCIATING DOMAIN CONTAINING PROTEIN"/>
    <property type="match status" value="1"/>
</dbReference>
<gene>
    <name evidence="3" type="ORF">NP493_138g05008</name>
</gene>
<feature type="region of interest" description="Disordered" evidence="1">
    <location>
        <begin position="123"/>
        <end position="164"/>
    </location>
</feature>
<dbReference type="Proteomes" id="UP001209878">
    <property type="component" value="Unassembled WGS sequence"/>
</dbReference>
<reference evidence="3" key="1">
    <citation type="journal article" date="2023" name="Mol. Biol. Evol.">
        <title>Third-Generation Sequencing Reveals the Adaptive Role of the Epigenome in Three Deep-Sea Polychaetes.</title>
        <authorList>
            <person name="Perez M."/>
            <person name="Aroh O."/>
            <person name="Sun Y."/>
            <person name="Lan Y."/>
            <person name="Juniper S.K."/>
            <person name="Young C.R."/>
            <person name="Angers B."/>
            <person name="Qian P.Y."/>
        </authorList>
    </citation>
    <scope>NUCLEOTIDE SEQUENCE</scope>
    <source>
        <strain evidence="3">R07B-5</strain>
    </source>
</reference>
<dbReference type="PROSITE" id="PS50200">
    <property type="entry name" value="RA"/>
    <property type="match status" value="1"/>
</dbReference>
<dbReference type="CDD" id="cd16123">
    <property type="entry name" value="RA_RASSF7_like"/>
    <property type="match status" value="1"/>
</dbReference>
<dbReference type="SUPFAM" id="SSF54236">
    <property type="entry name" value="Ubiquitin-like"/>
    <property type="match status" value="1"/>
</dbReference>
<dbReference type="Gene3D" id="3.10.20.90">
    <property type="entry name" value="Phosphatidylinositol 3-kinase Catalytic Subunit, Chain A, domain 1"/>
    <property type="match status" value="1"/>
</dbReference>
<protein>
    <recommendedName>
        <fullName evidence="2">Ras-associating domain-containing protein</fullName>
    </recommendedName>
</protein>
<dbReference type="InterPro" id="IPR033593">
    <property type="entry name" value="N-RASSF"/>
</dbReference>
<dbReference type="PANTHER" id="PTHR15286:SF1">
    <property type="entry name" value="FI07216P"/>
    <property type="match status" value="1"/>
</dbReference>
<evidence type="ECO:0000313" key="3">
    <source>
        <dbReference type="EMBL" id="KAK2188273.1"/>
    </source>
</evidence>
<name>A0AAD9P508_RIDPI</name>
<dbReference type="InterPro" id="IPR000159">
    <property type="entry name" value="RA_dom"/>
</dbReference>
<feature type="region of interest" description="Disordered" evidence="1">
    <location>
        <begin position="365"/>
        <end position="433"/>
    </location>
</feature>
<comment type="caution">
    <text evidence="3">The sequence shown here is derived from an EMBL/GenBank/DDBJ whole genome shotgun (WGS) entry which is preliminary data.</text>
</comment>
<organism evidence="3 4">
    <name type="scientific">Ridgeia piscesae</name>
    <name type="common">Tubeworm</name>
    <dbReference type="NCBI Taxonomy" id="27915"/>
    <lineage>
        <taxon>Eukaryota</taxon>
        <taxon>Metazoa</taxon>
        <taxon>Spiralia</taxon>
        <taxon>Lophotrochozoa</taxon>
        <taxon>Annelida</taxon>
        <taxon>Polychaeta</taxon>
        <taxon>Sedentaria</taxon>
        <taxon>Canalipalpata</taxon>
        <taxon>Sabellida</taxon>
        <taxon>Siboglinidae</taxon>
        <taxon>Ridgeia</taxon>
    </lineage>
</organism>